<dbReference type="PROSITE" id="PS51414">
    <property type="entry name" value="HSR"/>
    <property type="match status" value="1"/>
</dbReference>
<feature type="region of interest" description="Disordered" evidence="8">
    <location>
        <begin position="340"/>
        <end position="404"/>
    </location>
</feature>
<feature type="domain" description="SAND" evidence="11">
    <location>
        <begin position="238"/>
        <end position="321"/>
    </location>
</feature>
<keyword evidence="3 7" id="KW-0863">Zinc-finger</keyword>
<keyword evidence="1" id="KW-0597">Phosphoprotein</keyword>
<dbReference type="InterPro" id="IPR001487">
    <property type="entry name" value="Bromodomain"/>
</dbReference>
<feature type="compositionally biased region" description="Acidic residues" evidence="8">
    <location>
        <begin position="392"/>
        <end position="401"/>
    </location>
</feature>
<dbReference type="CDD" id="cd15541">
    <property type="entry name" value="PHD_TIF1_like"/>
    <property type="match status" value="1"/>
</dbReference>
<evidence type="ECO:0000259" key="9">
    <source>
        <dbReference type="PROSITE" id="PS50014"/>
    </source>
</evidence>
<evidence type="ECO:0000313" key="14">
    <source>
        <dbReference type="Proteomes" id="UP000694546"/>
    </source>
</evidence>
<feature type="region of interest" description="Disordered" evidence="8">
    <location>
        <begin position="116"/>
        <end position="234"/>
    </location>
</feature>
<reference evidence="13" key="2">
    <citation type="submission" date="2025-09" db="UniProtKB">
        <authorList>
            <consortium name="Ensembl"/>
        </authorList>
    </citation>
    <scope>IDENTIFICATION</scope>
</reference>
<dbReference type="Pfam" id="PF00628">
    <property type="entry name" value="PHD"/>
    <property type="match status" value="1"/>
</dbReference>
<evidence type="ECO:0000256" key="4">
    <source>
        <dbReference type="ARBA" id="ARBA00022833"/>
    </source>
</evidence>
<evidence type="ECO:0000256" key="3">
    <source>
        <dbReference type="ARBA" id="ARBA00022771"/>
    </source>
</evidence>
<keyword evidence="2" id="KW-0479">Metal-binding</keyword>
<dbReference type="InterPro" id="IPR001965">
    <property type="entry name" value="Znf_PHD"/>
</dbReference>
<accession>A0A8C5CA01</accession>
<feature type="domain" description="Bromo" evidence="9">
    <location>
        <begin position="608"/>
        <end position="656"/>
    </location>
</feature>
<dbReference type="SUPFAM" id="SSF63763">
    <property type="entry name" value="SAND domain-like"/>
    <property type="match status" value="2"/>
</dbReference>
<evidence type="ECO:0000256" key="7">
    <source>
        <dbReference type="PROSITE-ProRule" id="PRU00146"/>
    </source>
</evidence>
<dbReference type="InterPro" id="IPR000770">
    <property type="entry name" value="SAND_dom"/>
</dbReference>
<keyword evidence="4" id="KW-0862">Zinc</keyword>
<evidence type="ECO:0000256" key="8">
    <source>
        <dbReference type="SAM" id="MobiDB-lite"/>
    </source>
</evidence>
<feature type="compositionally biased region" description="Basic and acidic residues" evidence="8">
    <location>
        <begin position="182"/>
        <end position="216"/>
    </location>
</feature>
<dbReference type="Gene3D" id="3.10.390.10">
    <property type="entry name" value="SAND domain-like"/>
    <property type="match status" value="2"/>
</dbReference>
<dbReference type="PANTHER" id="PTHR46386">
    <property type="entry name" value="NUCLEAR BODY PROTEIN SP140"/>
    <property type="match status" value="1"/>
</dbReference>
<dbReference type="InterPro" id="IPR036427">
    <property type="entry name" value="Bromodomain-like_sf"/>
</dbReference>
<dbReference type="SMART" id="SM00258">
    <property type="entry name" value="SAND"/>
    <property type="match status" value="2"/>
</dbReference>
<reference evidence="13" key="1">
    <citation type="submission" date="2025-08" db="UniProtKB">
        <authorList>
            <consortium name="Ensembl"/>
        </authorList>
    </citation>
    <scope>IDENTIFICATION</scope>
</reference>
<dbReference type="Proteomes" id="UP000694546">
    <property type="component" value="Chromosome 2"/>
</dbReference>
<dbReference type="OrthoDB" id="1870062at2759"/>
<dbReference type="InterPro" id="IPR011011">
    <property type="entry name" value="Znf_FYVE_PHD"/>
</dbReference>
<dbReference type="Gene3D" id="1.20.920.10">
    <property type="entry name" value="Bromodomain-like"/>
    <property type="match status" value="1"/>
</dbReference>
<dbReference type="InterPro" id="IPR043563">
    <property type="entry name" value="Sp110/Sp140/Sp140L-like"/>
</dbReference>
<dbReference type="Gene3D" id="3.30.40.10">
    <property type="entry name" value="Zinc/RING finger domain, C3HC4 (zinc finger)"/>
    <property type="match status" value="1"/>
</dbReference>
<evidence type="ECO:0008006" key="15">
    <source>
        <dbReference type="Google" id="ProtNLM"/>
    </source>
</evidence>
<dbReference type="PROSITE" id="PS50014">
    <property type="entry name" value="BROMODOMAIN_2"/>
    <property type="match status" value="1"/>
</dbReference>
<protein>
    <recommendedName>
        <fullName evidence="15">Nuclear body protein SP140-like protein</fullName>
    </recommendedName>
</protein>
<proteinExistence type="predicted"/>
<evidence type="ECO:0000256" key="6">
    <source>
        <dbReference type="PROSITE-ProRule" id="PRU00035"/>
    </source>
</evidence>
<dbReference type="PROSITE" id="PS50016">
    <property type="entry name" value="ZF_PHD_2"/>
    <property type="match status" value="1"/>
</dbReference>
<dbReference type="InterPro" id="IPR019787">
    <property type="entry name" value="Znf_PHD-finger"/>
</dbReference>
<dbReference type="AlphaFoldDB" id="A0A8C5CA01"/>
<dbReference type="GO" id="GO:0003677">
    <property type="term" value="F:DNA binding"/>
    <property type="evidence" value="ECO:0007669"/>
    <property type="project" value="InterPro"/>
</dbReference>
<sequence>MNPLDFLDENQLQVFFRCNKTEMSCMDKPQTFLNQLRDHKLILEEKYKKMIRIKSIDKMKTSVYELLDWIETERPRTIRLFWTCVFKEIITTQYPTLKRLRDSLLDGSFQFFDGEDSDKHTRGGLSEEEYPEKERGGRGKRGSFCDRDDRQGQSSSQATPRKRRNLMKPTFGSFPLSDEESSGEHAREGLSEDKSMGKERGGRDKLGSFCDRDEQQGHSSSQASPRKRKPTFASLPKGENVEVWTWDLFRHQLPVTCGDEQGMLYRNKLAKGEPCILRSKKWYTPCAFEKLSGKLSCKNWKKSIRCKDTTLEKLLKDGHLTCPGYNKSKAKKSTLPCSSNTVSAISESEEEMEEEEGEEEELQANLDEEEVSMEDEVELQGNDCSTQRSDTDQGDNLEEVTDERPRVGQNEFRVICGALSGMLHKSRFASGRCGNSIRTEDRWMSPVEFVEQGSAMLNAPWRRDIQWEGQPLSSLIERKMLHLHSEQCDCPLCHPDPKVLEEQKNDDYCFVCGRRGDLVMCDHCPRSFHQKCHLPQLDPSIVEDDSKWMCTFCIWNRNEYFFRMTYEDTLMHPVSNHMLPCHYLLLSLYNADKDHIFAKDPCIHVRGYSSQIMTPMWLDKITELLGQQYTVGQLLTDIQLIFSNCDKFNQNRPEFRDMGIKLKEFYEQVVEKVFRRQ</sequence>
<feature type="domain" description="HSR" evidence="12">
    <location>
        <begin position="1"/>
        <end position="109"/>
    </location>
</feature>
<evidence type="ECO:0000259" key="10">
    <source>
        <dbReference type="PROSITE" id="PS50016"/>
    </source>
</evidence>
<keyword evidence="5 6" id="KW-0103">Bromodomain</keyword>
<feature type="domain" description="SAND" evidence="11">
    <location>
        <begin position="402"/>
        <end position="482"/>
    </location>
</feature>
<dbReference type="OMA" id="CMENPQT"/>
<dbReference type="SUPFAM" id="SSF47370">
    <property type="entry name" value="Bromodomain"/>
    <property type="match status" value="1"/>
</dbReference>
<evidence type="ECO:0000256" key="1">
    <source>
        <dbReference type="ARBA" id="ARBA00022553"/>
    </source>
</evidence>
<evidence type="ECO:0000256" key="2">
    <source>
        <dbReference type="ARBA" id="ARBA00022723"/>
    </source>
</evidence>
<dbReference type="Pfam" id="PF03172">
    <property type="entry name" value="HSR"/>
    <property type="match status" value="1"/>
</dbReference>
<dbReference type="InterPro" id="IPR010919">
    <property type="entry name" value="SAND-like_dom_sf"/>
</dbReference>
<dbReference type="GO" id="GO:0000981">
    <property type="term" value="F:DNA-binding transcription factor activity, RNA polymerase II-specific"/>
    <property type="evidence" value="ECO:0007669"/>
    <property type="project" value="TreeGrafter"/>
</dbReference>
<name>A0A8C5CA01_GADMO</name>
<organism evidence="13 14">
    <name type="scientific">Gadus morhua</name>
    <name type="common">Atlantic cod</name>
    <dbReference type="NCBI Taxonomy" id="8049"/>
    <lineage>
        <taxon>Eukaryota</taxon>
        <taxon>Metazoa</taxon>
        <taxon>Chordata</taxon>
        <taxon>Craniata</taxon>
        <taxon>Vertebrata</taxon>
        <taxon>Euteleostomi</taxon>
        <taxon>Actinopterygii</taxon>
        <taxon>Neopterygii</taxon>
        <taxon>Teleostei</taxon>
        <taxon>Neoteleostei</taxon>
        <taxon>Acanthomorphata</taxon>
        <taxon>Zeiogadaria</taxon>
        <taxon>Gadariae</taxon>
        <taxon>Gadiformes</taxon>
        <taxon>Gadoidei</taxon>
        <taxon>Gadidae</taxon>
        <taxon>Gadus</taxon>
    </lineage>
</organism>
<feature type="domain" description="PHD-type" evidence="10">
    <location>
        <begin position="506"/>
        <end position="556"/>
    </location>
</feature>
<evidence type="ECO:0000259" key="12">
    <source>
        <dbReference type="PROSITE" id="PS51414"/>
    </source>
</evidence>
<dbReference type="SMART" id="SM00297">
    <property type="entry name" value="BROMO"/>
    <property type="match status" value="1"/>
</dbReference>
<dbReference type="GO" id="GO:0008270">
    <property type="term" value="F:zinc ion binding"/>
    <property type="evidence" value="ECO:0007669"/>
    <property type="project" value="UniProtKB-KW"/>
</dbReference>
<feature type="compositionally biased region" description="Acidic residues" evidence="8">
    <location>
        <begin position="347"/>
        <end position="378"/>
    </location>
</feature>
<dbReference type="InterPro" id="IPR013083">
    <property type="entry name" value="Znf_RING/FYVE/PHD"/>
</dbReference>
<dbReference type="InterPro" id="IPR004865">
    <property type="entry name" value="HSR_dom"/>
</dbReference>
<dbReference type="PANTHER" id="PTHR46386:SF1">
    <property type="entry name" value="NUCLEAR BODY PROTEIN SP140-LIKE PROTEIN"/>
    <property type="match status" value="1"/>
</dbReference>
<dbReference type="SUPFAM" id="SSF57903">
    <property type="entry name" value="FYVE/PHD zinc finger"/>
    <property type="match status" value="1"/>
</dbReference>
<dbReference type="Ensembl" id="ENSGMOT00000053989.1">
    <property type="protein sequence ID" value="ENSGMOP00000057566.1"/>
    <property type="gene ID" value="ENSGMOG00000027759.1"/>
</dbReference>
<evidence type="ECO:0000259" key="11">
    <source>
        <dbReference type="PROSITE" id="PS50864"/>
    </source>
</evidence>
<keyword evidence="14" id="KW-1185">Reference proteome</keyword>
<feature type="compositionally biased region" description="Basic and acidic residues" evidence="8">
    <location>
        <begin position="132"/>
        <end position="151"/>
    </location>
</feature>
<dbReference type="Pfam" id="PF01342">
    <property type="entry name" value="SAND"/>
    <property type="match status" value="2"/>
</dbReference>
<dbReference type="PROSITE" id="PS50864">
    <property type="entry name" value="SAND"/>
    <property type="match status" value="2"/>
</dbReference>
<dbReference type="GO" id="GO:0005634">
    <property type="term" value="C:nucleus"/>
    <property type="evidence" value="ECO:0007669"/>
    <property type="project" value="TreeGrafter"/>
</dbReference>
<evidence type="ECO:0000313" key="13">
    <source>
        <dbReference type="Ensembl" id="ENSGMOP00000057566.1"/>
    </source>
</evidence>
<gene>
    <name evidence="13" type="primary">sp100.1</name>
</gene>
<evidence type="ECO:0000256" key="5">
    <source>
        <dbReference type="ARBA" id="ARBA00023117"/>
    </source>
</evidence>
<dbReference type="SMART" id="SM00249">
    <property type="entry name" value="PHD"/>
    <property type="match status" value="1"/>
</dbReference>
<dbReference type="GeneTree" id="ENSGT00940000166738"/>